<comment type="caution">
    <text evidence="1">The sequence shown here is derived from an EMBL/GenBank/DDBJ whole genome shotgun (WGS) entry which is preliminary data.</text>
</comment>
<accession>A0ABD1RQ46</accession>
<evidence type="ECO:0000313" key="1">
    <source>
        <dbReference type="EMBL" id="KAL2489893.1"/>
    </source>
</evidence>
<dbReference type="EMBL" id="JBFOLJ010000012">
    <property type="protein sequence ID" value="KAL2489893.1"/>
    <property type="molecule type" value="Genomic_DNA"/>
</dbReference>
<dbReference type="Proteomes" id="UP001604277">
    <property type="component" value="Unassembled WGS sequence"/>
</dbReference>
<protein>
    <submittedName>
        <fullName evidence="1">Nucleolar GTP-binding protein 1</fullName>
    </submittedName>
</protein>
<keyword evidence="2" id="KW-1185">Reference proteome</keyword>
<evidence type="ECO:0000313" key="2">
    <source>
        <dbReference type="Proteomes" id="UP001604277"/>
    </source>
</evidence>
<sequence>MKSKKLNDCLNRFHVAMPMPRDQKERRIPEAVLEAKTKKAEQPTEKQIKLEKDLEDENGGWIKPKLNKLVQLRMSNVVSITTANIDTKNIHHCSRRRHWTPLHKV</sequence>
<name>A0ABD1RQ46_9LAMI</name>
<reference evidence="2" key="1">
    <citation type="submission" date="2024-07" db="EMBL/GenBank/DDBJ databases">
        <title>Two chromosome-level genome assemblies of Korean endemic species Abeliophyllum distichum and Forsythia ovata (Oleaceae).</title>
        <authorList>
            <person name="Jang H."/>
        </authorList>
    </citation>
    <scope>NUCLEOTIDE SEQUENCE [LARGE SCALE GENOMIC DNA]</scope>
</reference>
<proteinExistence type="predicted"/>
<dbReference type="AlphaFoldDB" id="A0ABD1RQ46"/>
<gene>
    <name evidence="1" type="ORF">Fot_43185</name>
</gene>
<organism evidence="1 2">
    <name type="scientific">Forsythia ovata</name>
    <dbReference type="NCBI Taxonomy" id="205694"/>
    <lineage>
        <taxon>Eukaryota</taxon>
        <taxon>Viridiplantae</taxon>
        <taxon>Streptophyta</taxon>
        <taxon>Embryophyta</taxon>
        <taxon>Tracheophyta</taxon>
        <taxon>Spermatophyta</taxon>
        <taxon>Magnoliopsida</taxon>
        <taxon>eudicotyledons</taxon>
        <taxon>Gunneridae</taxon>
        <taxon>Pentapetalae</taxon>
        <taxon>asterids</taxon>
        <taxon>lamiids</taxon>
        <taxon>Lamiales</taxon>
        <taxon>Oleaceae</taxon>
        <taxon>Forsythieae</taxon>
        <taxon>Forsythia</taxon>
    </lineage>
</organism>